<dbReference type="PROSITE" id="PS00107">
    <property type="entry name" value="PROTEIN_KINASE_ATP"/>
    <property type="match status" value="1"/>
</dbReference>
<evidence type="ECO:0000313" key="12">
    <source>
        <dbReference type="Proteomes" id="UP000296352"/>
    </source>
</evidence>
<keyword evidence="6 7" id="KW-0067">ATP-binding</keyword>
<feature type="transmembrane region" description="Helical" evidence="9">
    <location>
        <begin position="363"/>
        <end position="385"/>
    </location>
</feature>
<keyword evidence="9" id="KW-1133">Transmembrane helix</keyword>
<feature type="region of interest" description="Disordered" evidence="8">
    <location>
        <begin position="313"/>
        <end position="362"/>
    </location>
</feature>
<evidence type="ECO:0000256" key="6">
    <source>
        <dbReference type="ARBA" id="ARBA00022840"/>
    </source>
</evidence>
<evidence type="ECO:0000313" key="11">
    <source>
        <dbReference type="EMBL" id="QCB29226.1"/>
    </source>
</evidence>
<organism evidence="11 12">
    <name type="scientific">Corynebacterium endometrii</name>
    <dbReference type="NCBI Taxonomy" id="2488819"/>
    <lineage>
        <taxon>Bacteria</taxon>
        <taxon>Bacillati</taxon>
        <taxon>Actinomycetota</taxon>
        <taxon>Actinomycetes</taxon>
        <taxon>Mycobacteriales</taxon>
        <taxon>Corynebacteriaceae</taxon>
        <taxon>Corynebacterium</taxon>
    </lineage>
</organism>
<dbReference type="Gene3D" id="3.30.200.20">
    <property type="entry name" value="Phosphorylase Kinase, domain 1"/>
    <property type="match status" value="1"/>
</dbReference>
<keyword evidence="2" id="KW-0723">Serine/threonine-protein kinase</keyword>
<sequence>MTKKALNQFTEDLIDLGYSNIRMIGQGGMGTVFYARKDSLGRDTAIKVVSPERVSNEYILGRFNTEMRTMAGLDHPAIVPIYDGGVSQSGVPYFVMKFVKGTNLEDIISARRFSNHKFSVDEVAYYLRPIASALDYLAALPNPVVHRDIKPANILVPAMDPQSAATQTASPTLLTDFGVAINDEATRMTSVGMRVGTDAYLAPELYVTKFNASSSKLPEPTAASDQYSLALVAFEMLTLVKLRNVVTDQQWATNRPVPKVKNADLNQLNGPHARAISKVISRGLHLNPEWRHDSAGQFIDELVAAAHSQTSAPAAPLAPAQPTAVQGPANFPAAQRQPADETRLDPSPAPAPRPQQPSKSRKGLIAAAAAAIVLAAGGAGAWALLSGGKAWEGANADLAQAFPKVISEANGGTGFDGLECGDRAPEAGQKAKISCSGDNLTVVAADYGDAGARDAIRPSEGLQELTAENCSVSVAQLPGDRPTYGVYPNGNLDRYAFILTGPEAESSMYNLPVC</sequence>
<evidence type="ECO:0000256" key="8">
    <source>
        <dbReference type="SAM" id="MobiDB-lite"/>
    </source>
</evidence>
<dbReference type="CDD" id="cd14014">
    <property type="entry name" value="STKc_PknB_like"/>
    <property type="match status" value="1"/>
</dbReference>
<feature type="binding site" evidence="7">
    <location>
        <position position="47"/>
    </location>
    <ligand>
        <name>ATP</name>
        <dbReference type="ChEBI" id="CHEBI:30616"/>
    </ligand>
</feature>
<dbReference type="PANTHER" id="PTHR43289:SF6">
    <property type="entry name" value="SERINE_THREONINE-PROTEIN KINASE NEKL-3"/>
    <property type="match status" value="1"/>
</dbReference>
<dbReference type="SMART" id="SM00220">
    <property type="entry name" value="S_TKc"/>
    <property type="match status" value="1"/>
</dbReference>
<dbReference type="PROSITE" id="PS00108">
    <property type="entry name" value="PROTEIN_KINASE_ST"/>
    <property type="match status" value="1"/>
</dbReference>
<evidence type="ECO:0000256" key="5">
    <source>
        <dbReference type="ARBA" id="ARBA00022777"/>
    </source>
</evidence>
<evidence type="ECO:0000256" key="3">
    <source>
        <dbReference type="ARBA" id="ARBA00022679"/>
    </source>
</evidence>
<dbReference type="GO" id="GO:0004674">
    <property type="term" value="F:protein serine/threonine kinase activity"/>
    <property type="evidence" value="ECO:0007669"/>
    <property type="project" value="UniProtKB-KW"/>
</dbReference>
<feature type="domain" description="Protein kinase" evidence="10">
    <location>
        <begin position="18"/>
        <end position="303"/>
    </location>
</feature>
<gene>
    <name evidence="11" type="primary">pknJ</name>
    <name evidence="11" type="ORF">CENDO_09860</name>
</gene>
<accession>A0A4P7QJI8</accession>
<dbReference type="EMBL" id="CP039247">
    <property type="protein sequence ID" value="QCB29226.1"/>
    <property type="molecule type" value="Genomic_DNA"/>
</dbReference>
<evidence type="ECO:0000259" key="10">
    <source>
        <dbReference type="PROSITE" id="PS50011"/>
    </source>
</evidence>
<dbReference type="InterPro" id="IPR017441">
    <property type="entry name" value="Protein_kinase_ATP_BS"/>
</dbReference>
<dbReference type="InterPro" id="IPR000719">
    <property type="entry name" value="Prot_kinase_dom"/>
</dbReference>
<dbReference type="PANTHER" id="PTHR43289">
    <property type="entry name" value="MITOGEN-ACTIVATED PROTEIN KINASE KINASE KINASE 20-RELATED"/>
    <property type="match status" value="1"/>
</dbReference>
<reference evidence="11 12" key="1">
    <citation type="submission" date="2019-04" db="EMBL/GenBank/DDBJ databases">
        <title>Corynebacterium endometrii sp. nov., isolated from the uterus of a cow with endometritis.</title>
        <authorList>
            <person name="Ballas P."/>
            <person name="Ruckert C."/>
            <person name="Wagener K."/>
            <person name="Drillich M."/>
            <person name="Kaempfer P."/>
            <person name="Busse H.-J."/>
            <person name="Ehling-Schulz M."/>
        </authorList>
    </citation>
    <scope>NUCLEOTIDE SEQUENCE [LARGE SCALE GENOMIC DNA]</scope>
    <source>
        <strain evidence="11 12">LMM-1653</strain>
    </source>
</reference>
<dbReference type="KEGG" id="cee:CENDO_09860"/>
<dbReference type="Proteomes" id="UP000296352">
    <property type="component" value="Chromosome"/>
</dbReference>
<keyword evidence="5 11" id="KW-0418">Kinase</keyword>
<dbReference type="Pfam" id="PF00069">
    <property type="entry name" value="Pkinase"/>
    <property type="match status" value="1"/>
</dbReference>
<proteinExistence type="predicted"/>
<protein>
    <recommendedName>
        <fullName evidence="1">non-specific serine/threonine protein kinase</fullName>
        <ecNumber evidence="1">2.7.11.1</ecNumber>
    </recommendedName>
</protein>
<evidence type="ECO:0000256" key="7">
    <source>
        <dbReference type="PROSITE-ProRule" id="PRU10141"/>
    </source>
</evidence>
<evidence type="ECO:0000256" key="1">
    <source>
        <dbReference type="ARBA" id="ARBA00012513"/>
    </source>
</evidence>
<feature type="compositionally biased region" description="Low complexity" evidence="8">
    <location>
        <begin position="313"/>
        <end position="324"/>
    </location>
</feature>
<dbReference type="InterPro" id="IPR011009">
    <property type="entry name" value="Kinase-like_dom_sf"/>
</dbReference>
<dbReference type="GO" id="GO:0005524">
    <property type="term" value="F:ATP binding"/>
    <property type="evidence" value="ECO:0007669"/>
    <property type="project" value="UniProtKB-UniRule"/>
</dbReference>
<dbReference type="PROSITE" id="PS50011">
    <property type="entry name" value="PROTEIN_KINASE_DOM"/>
    <property type="match status" value="1"/>
</dbReference>
<keyword evidence="4 7" id="KW-0547">Nucleotide-binding</keyword>
<evidence type="ECO:0000256" key="9">
    <source>
        <dbReference type="SAM" id="Phobius"/>
    </source>
</evidence>
<keyword evidence="9" id="KW-0812">Transmembrane</keyword>
<dbReference type="Gene3D" id="1.10.510.10">
    <property type="entry name" value="Transferase(Phosphotransferase) domain 1"/>
    <property type="match status" value="1"/>
</dbReference>
<evidence type="ECO:0000256" key="2">
    <source>
        <dbReference type="ARBA" id="ARBA00022527"/>
    </source>
</evidence>
<name>A0A4P7QJI8_9CORY</name>
<dbReference type="AlphaFoldDB" id="A0A4P7QJI8"/>
<dbReference type="EC" id="2.7.11.1" evidence="1"/>
<evidence type="ECO:0000256" key="4">
    <source>
        <dbReference type="ARBA" id="ARBA00022741"/>
    </source>
</evidence>
<dbReference type="InterPro" id="IPR008271">
    <property type="entry name" value="Ser/Thr_kinase_AS"/>
</dbReference>
<keyword evidence="3 11" id="KW-0808">Transferase</keyword>
<dbReference type="SUPFAM" id="SSF56112">
    <property type="entry name" value="Protein kinase-like (PK-like)"/>
    <property type="match status" value="1"/>
</dbReference>
<keyword evidence="12" id="KW-1185">Reference proteome</keyword>
<keyword evidence="9" id="KW-0472">Membrane</keyword>